<organism evidence="3 4">
    <name type="scientific">Xenorhabdus stockiae</name>
    <dbReference type="NCBI Taxonomy" id="351614"/>
    <lineage>
        <taxon>Bacteria</taxon>
        <taxon>Pseudomonadati</taxon>
        <taxon>Pseudomonadota</taxon>
        <taxon>Gammaproteobacteria</taxon>
        <taxon>Enterobacterales</taxon>
        <taxon>Morganellaceae</taxon>
        <taxon>Xenorhabdus</taxon>
    </lineage>
</organism>
<sequence>MKKYLLALAAMSVSVYAQADKTNDLAPFPEPSEGMVRSVITLTPEKDENNYMVELMIGKSMMVDCNHHWFGGNLETKNIDGWGYNYYELDKVAGPMSTKMACADQKKTMKFVTVNLDKDAFIRYNSKLPIVVYTPKTIKVKYRIWQASDKVNASVEK</sequence>
<dbReference type="NCBIfam" id="NF002987">
    <property type="entry name" value="PRK03719.1"/>
    <property type="match status" value="1"/>
</dbReference>
<name>A0A2D0KLF7_9GAMM</name>
<reference evidence="3 4" key="1">
    <citation type="journal article" date="2017" name="Nat. Microbiol.">
        <title>Natural product diversity associated with the nematode symbionts Photorhabdus and Xenorhabdus.</title>
        <authorList>
            <person name="Tobias N.J."/>
            <person name="Wolff H."/>
            <person name="Djahanschiri B."/>
            <person name="Grundmann F."/>
            <person name="Kronenwerth M."/>
            <person name="Shi Y.M."/>
            <person name="Simonyi S."/>
            <person name="Grun P."/>
            <person name="Shapiro-Ilan D."/>
            <person name="Pidot S.J."/>
            <person name="Stinear T.P."/>
            <person name="Ebersberger I."/>
            <person name="Bode H.B."/>
        </authorList>
    </citation>
    <scope>NUCLEOTIDE SEQUENCE [LARGE SCALE GENOMIC DNA]</scope>
    <source>
        <strain evidence="3 4">DSM 17904</strain>
    </source>
</reference>
<accession>A0A2D0KLF7</accession>
<dbReference type="InterPro" id="IPR027438">
    <property type="entry name" value="Ecotin_C"/>
</dbReference>
<evidence type="ECO:0000313" key="3">
    <source>
        <dbReference type="EMBL" id="PHM64263.1"/>
    </source>
</evidence>
<comment type="similarity">
    <text evidence="1">Belongs to the protease inhibitor I11 (ecotin) family.</text>
</comment>
<gene>
    <name evidence="3" type="ORF">Xsto_03197</name>
</gene>
<keyword evidence="2" id="KW-0732">Signal</keyword>
<dbReference type="Gene3D" id="2.60.40.550">
    <property type="entry name" value="Ecotin"/>
    <property type="match status" value="1"/>
</dbReference>
<dbReference type="SUPFAM" id="SSF49772">
    <property type="entry name" value="Ecotin, trypsin inhibitor"/>
    <property type="match status" value="1"/>
</dbReference>
<dbReference type="PIRSF" id="PIRSF006865">
    <property type="entry name" value="Prot_inh_ecotin"/>
    <property type="match status" value="1"/>
</dbReference>
<comment type="caution">
    <text evidence="3">The sequence shown here is derived from an EMBL/GenBank/DDBJ whole genome shotgun (WGS) entry which is preliminary data.</text>
</comment>
<keyword evidence="4" id="KW-1185">Reference proteome</keyword>
<dbReference type="EMBL" id="NJAJ01000033">
    <property type="protein sequence ID" value="PHM64263.1"/>
    <property type="molecule type" value="Genomic_DNA"/>
</dbReference>
<dbReference type="GO" id="GO:0004867">
    <property type="term" value="F:serine-type endopeptidase inhibitor activity"/>
    <property type="evidence" value="ECO:0007669"/>
    <property type="project" value="InterPro"/>
</dbReference>
<dbReference type="PANTHER" id="PTHR35890">
    <property type="match status" value="1"/>
</dbReference>
<dbReference type="InterPro" id="IPR036198">
    <property type="entry name" value="Ecotin_sf"/>
</dbReference>
<dbReference type="PANTHER" id="PTHR35890:SF3">
    <property type="entry name" value="ECOTIN"/>
    <property type="match status" value="1"/>
</dbReference>
<proteinExistence type="inferred from homology"/>
<feature type="signal peptide" evidence="2">
    <location>
        <begin position="1"/>
        <end position="19"/>
    </location>
</feature>
<evidence type="ECO:0000313" key="4">
    <source>
        <dbReference type="Proteomes" id="UP000222366"/>
    </source>
</evidence>
<dbReference type="Pfam" id="PF03974">
    <property type="entry name" value="Ecotin"/>
    <property type="match status" value="1"/>
</dbReference>
<evidence type="ECO:0000256" key="1">
    <source>
        <dbReference type="ARBA" id="ARBA00010558"/>
    </source>
</evidence>
<feature type="chain" id="PRO_5012564825" evidence="2">
    <location>
        <begin position="20"/>
        <end position="157"/>
    </location>
</feature>
<dbReference type="RefSeq" id="WP_099125668.1">
    <property type="nucleotide sequence ID" value="NZ_CAWNRH010000108.1"/>
</dbReference>
<dbReference type="AlphaFoldDB" id="A0A2D0KLF7"/>
<dbReference type="Gene3D" id="4.10.1230.10">
    <property type="entry name" value="Ecotin, trypsin inhibitor"/>
    <property type="match status" value="1"/>
</dbReference>
<protein>
    <submittedName>
        <fullName evidence="3">Ecotin</fullName>
    </submittedName>
</protein>
<evidence type="ECO:0000256" key="2">
    <source>
        <dbReference type="SAM" id="SignalP"/>
    </source>
</evidence>
<dbReference type="InterPro" id="IPR005658">
    <property type="entry name" value="Prot_inh_ecotin"/>
</dbReference>
<dbReference type="Proteomes" id="UP000222366">
    <property type="component" value="Unassembled WGS sequence"/>
</dbReference>